<comment type="caution">
    <text evidence="2">The sequence shown here is derived from an EMBL/GenBank/DDBJ whole genome shotgun (WGS) entry which is preliminary data.</text>
</comment>
<organism evidence="2 3">
    <name type="scientific">Dactylellina haptotyla (strain CBS 200.50)</name>
    <name type="common">Nematode-trapping fungus</name>
    <name type="synonym">Monacrosporium haptotylum</name>
    <dbReference type="NCBI Taxonomy" id="1284197"/>
    <lineage>
        <taxon>Eukaryota</taxon>
        <taxon>Fungi</taxon>
        <taxon>Dikarya</taxon>
        <taxon>Ascomycota</taxon>
        <taxon>Pezizomycotina</taxon>
        <taxon>Orbiliomycetes</taxon>
        <taxon>Orbiliales</taxon>
        <taxon>Orbiliaceae</taxon>
        <taxon>Dactylellina</taxon>
    </lineage>
</organism>
<gene>
    <name evidence="2" type="ORF">H072_9131</name>
</gene>
<evidence type="ECO:0000259" key="1">
    <source>
        <dbReference type="PROSITE" id="PS51752"/>
    </source>
</evidence>
<dbReference type="InterPro" id="IPR053002">
    <property type="entry name" value="Metalloproteinase_M10B"/>
</dbReference>
<dbReference type="GO" id="GO:0005737">
    <property type="term" value="C:cytoplasm"/>
    <property type="evidence" value="ECO:0007669"/>
    <property type="project" value="TreeGrafter"/>
</dbReference>
<dbReference type="SUPFAM" id="SSF51101">
    <property type="entry name" value="Mannose-binding lectins"/>
    <property type="match status" value="1"/>
</dbReference>
<evidence type="ECO:0000313" key="2">
    <source>
        <dbReference type="EMBL" id="EPS37208.1"/>
    </source>
</evidence>
<dbReference type="InterPro" id="IPR036404">
    <property type="entry name" value="Jacalin-like_lectin_dom_sf"/>
</dbReference>
<proteinExistence type="predicted"/>
<dbReference type="PANTHER" id="PTHR21054:SF2">
    <property type="entry name" value="MIP04191P"/>
    <property type="match status" value="1"/>
</dbReference>
<dbReference type="InterPro" id="IPR001229">
    <property type="entry name" value="Jacalin-like_lectin_dom"/>
</dbReference>
<dbReference type="HOGENOM" id="CLU_1441006_0_0_1"/>
<protein>
    <recommendedName>
        <fullName evidence="1">Jacalin-type lectin domain-containing protein</fullName>
    </recommendedName>
</protein>
<dbReference type="EMBL" id="AQGS01000692">
    <property type="protein sequence ID" value="EPS37208.1"/>
    <property type="molecule type" value="Genomic_DNA"/>
</dbReference>
<dbReference type="Pfam" id="PF01419">
    <property type="entry name" value="Jacalin"/>
    <property type="match status" value="1"/>
</dbReference>
<dbReference type="AlphaFoldDB" id="S8BDC0"/>
<dbReference type="Proteomes" id="UP000015100">
    <property type="component" value="Unassembled WGS sequence"/>
</dbReference>
<dbReference type="PROSITE" id="PS51752">
    <property type="entry name" value="JACALIN_LECTIN"/>
    <property type="match status" value="1"/>
</dbReference>
<keyword evidence="3" id="KW-1185">Reference proteome</keyword>
<dbReference type="Gene3D" id="2.100.10.30">
    <property type="entry name" value="Jacalin-like lectin domain"/>
    <property type="match status" value="1"/>
</dbReference>
<dbReference type="PANTHER" id="PTHR21054">
    <property type="entry name" value="ZINC METALLOPROTEINASE-RELATED"/>
    <property type="match status" value="1"/>
</dbReference>
<reference evidence="2 3" key="1">
    <citation type="journal article" date="2013" name="PLoS Genet.">
        <title>Genomic mechanisms accounting for the adaptation to parasitism in nematode-trapping fungi.</title>
        <authorList>
            <person name="Meerupati T."/>
            <person name="Andersson K.M."/>
            <person name="Friman E."/>
            <person name="Kumar D."/>
            <person name="Tunlid A."/>
            <person name="Ahren D."/>
        </authorList>
    </citation>
    <scope>NUCLEOTIDE SEQUENCE [LARGE SCALE GENOMIC DNA]</scope>
    <source>
        <strain evidence="2 3">CBS 200.50</strain>
    </source>
</reference>
<evidence type="ECO:0000313" key="3">
    <source>
        <dbReference type="Proteomes" id="UP000015100"/>
    </source>
</evidence>
<dbReference type="eggNOG" id="KOG4525">
    <property type="taxonomic scope" value="Eukaryota"/>
</dbReference>
<name>S8BDC0_DACHA</name>
<dbReference type="OrthoDB" id="74460at2759"/>
<accession>S8BDC0</accession>
<feature type="domain" description="Jacalin-type lectin" evidence="1">
    <location>
        <begin position="54"/>
        <end position="188"/>
    </location>
</feature>
<reference evidence="3" key="2">
    <citation type="submission" date="2013-04" db="EMBL/GenBank/DDBJ databases">
        <title>Genomic mechanisms accounting for the adaptation to parasitism in nematode-trapping fungi.</title>
        <authorList>
            <person name="Ahren D.G."/>
        </authorList>
    </citation>
    <scope>NUCLEOTIDE SEQUENCE [LARGE SCALE GENOMIC DNA]</scope>
    <source>
        <strain evidence="3">CBS 200.50</strain>
    </source>
</reference>
<sequence>MESDVLSKITTLEKPAKIKLGIFTIGNGYSEISDFLVAANSALKLSNGTKAYRSMNLGLGGGTSTEVIFPLGTNRVLNVIHVYSNTALNGIEFVFDDSSTLTFGCKTGSCSEFHLDTRRGESLLGFSVRSGFWIDGCSILTTLGRRSPFFGNINGGSHHAMIPPRRYRLVGISGTIGQWVDSFNILYQ</sequence>